<name>A0A8J8Q929_9EURY</name>
<keyword evidence="2" id="KW-1185">Reference proteome</keyword>
<accession>A0A8J8Q929</accession>
<sequence>MGSRPLAVRPSAALRAALRSFVPRTLVSTDLTGVRPTDSARHRSEVWPERTETSFPCTEREFHVTY</sequence>
<dbReference type="AlphaFoldDB" id="A0A8J8Q929"/>
<proteinExistence type="predicted"/>
<evidence type="ECO:0000313" key="2">
    <source>
        <dbReference type="Proteomes" id="UP000766904"/>
    </source>
</evidence>
<dbReference type="Proteomes" id="UP000766904">
    <property type="component" value="Unassembled WGS sequence"/>
</dbReference>
<organism evidence="1 2">
    <name type="scientific">Natronococcus pandeyae</name>
    <dbReference type="NCBI Taxonomy" id="2055836"/>
    <lineage>
        <taxon>Archaea</taxon>
        <taxon>Methanobacteriati</taxon>
        <taxon>Methanobacteriota</taxon>
        <taxon>Stenosarchaea group</taxon>
        <taxon>Halobacteria</taxon>
        <taxon>Halobacteriales</taxon>
        <taxon>Natrialbaceae</taxon>
        <taxon>Natronococcus</taxon>
    </lineage>
</organism>
<protein>
    <submittedName>
        <fullName evidence="1">Uncharacterized protein</fullName>
    </submittedName>
</protein>
<evidence type="ECO:0000313" key="1">
    <source>
        <dbReference type="EMBL" id="TYL40169.1"/>
    </source>
</evidence>
<dbReference type="EMBL" id="PHNJ01000001">
    <property type="protein sequence ID" value="TYL40169.1"/>
    <property type="molecule type" value="Genomic_DNA"/>
</dbReference>
<gene>
    <name evidence="1" type="ORF">CV102_00885</name>
</gene>
<reference evidence="1" key="1">
    <citation type="submission" date="2017-11" db="EMBL/GenBank/DDBJ databases">
        <authorList>
            <person name="Kajale S.C."/>
            <person name="Sharma A."/>
        </authorList>
    </citation>
    <scope>NUCLEOTIDE SEQUENCE</scope>
    <source>
        <strain evidence="1">LS1_42</strain>
    </source>
</reference>
<comment type="caution">
    <text evidence="1">The sequence shown here is derived from an EMBL/GenBank/DDBJ whole genome shotgun (WGS) entry which is preliminary data.</text>
</comment>